<proteinExistence type="predicted"/>
<dbReference type="Proteomes" id="UP000008064">
    <property type="component" value="Unassembled WGS sequence"/>
</dbReference>
<sequence length="84" mass="9146">MLRWCQSTVRELGGYGGILQDIRPLSTYSAPKSNATRRKGRVCPVYDTHDNASSLSGVVHTRTDPCGVTLSDARIPTVIGQEEV</sequence>
<dbReference type="RefSeq" id="XP_007318545.1">
    <property type="nucleotide sequence ID" value="XM_007318483.1"/>
</dbReference>
<protein>
    <submittedName>
        <fullName evidence="1">Uncharacterized protein</fullName>
    </submittedName>
</protein>
<dbReference type="HOGENOM" id="CLU_2533792_0_0_1"/>
<evidence type="ECO:0000313" key="1">
    <source>
        <dbReference type="EMBL" id="EGO24526.1"/>
    </source>
</evidence>
<dbReference type="KEGG" id="sla:SERLADRAFT_467983"/>
<accession>F8NX51</accession>
<dbReference type="GeneID" id="18819331"/>
<dbReference type="EMBL" id="GL945434">
    <property type="protein sequence ID" value="EGO24526.1"/>
    <property type="molecule type" value="Genomic_DNA"/>
</dbReference>
<feature type="non-terminal residue" evidence="1">
    <location>
        <position position="84"/>
    </location>
</feature>
<dbReference type="AlphaFoldDB" id="F8NX51"/>
<name>F8NX51_SERL9</name>
<gene>
    <name evidence="1" type="ORF">SERLADRAFT_467983</name>
</gene>
<reference evidence="1" key="1">
    <citation type="submission" date="2011-04" db="EMBL/GenBank/DDBJ databases">
        <title>Evolution of plant cell wall degrading machinery underlies the functional diversity of forest fungi.</title>
        <authorList>
            <consortium name="US DOE Joint Genome Institute (JGI-PGF)"/>
            <person name="Eastwood D.C."/>
            <person name="Floudas D."/>
            <person name="Binder M."/>
            <person name="Majcherczyk A."/>
            <person name="Schneider P."/>
            <person name="Aerts A."/>
            <person name="Asiegbu F.O."/>
            <person name="Baker S.E."/>
            <person name="Barry K."/>
            <person name="Bendiksby M."/>
            <person name="Blumentritt M."/>
            <person name="Coutinho P.M."/>
            <person name="Cullen D."/>
            <person name="Cullen D."/>
            <person name="Gathman A."/>
            <person name="Goodell B."/>
            <person name="Henrissat B."/>
            <person name="Ihrmark K."/>
            <person name="Kauserud H."/>
            <person name="Kohler A."/>
            <person name="LaButti K."/>
            <person name="Lapidus A."/>
            <person name="Lavin J.L."/>
            <person name="Lee Y.-H."/>
            <person name="Lindquist E."/>
            <person name="Lilly W."/>
            <person name="Lucas S."/>
            <person name="Morin E."/>
            <person name="Murat C."/>
            <person name="Oguiza J.A."/>
            <person name="Park J."/>
            <person name="Pisabarro A.G."/>
            <person name="Riley R."/>
            <person name="Rosling A."/>
            <person name="Salamov A."/>
            <person name="Schmidt O."/>
            <person name="Schmutz J."/>
            <person name="Skrede I."/>
            <person name="Stenlid J."/>
            <person name="Wiebenga A."/>
            <person name="Xie X."/>
            <person name="Kues U."/>
            <person name="Hibbett D.S."/>
            <person name="Hoffmeister D."/>
            <person name="Hogberg N."/>
            <person name="Martin F."/>
            <person name="Grigoriev I.V."/>
            <person name="Watkinson S.C."/>
        </authorList>
    </citation>
    <scope>NUCLEOTIDE SEQUENCE</scope>
    <source>
        <strain evidence="1">S7.9</strain>
    </source>
</reference>
<organism>
    <name type="scientific">Serpula lacrymans var. lacrymans (strain S7.9)</name>
    <name type="common">Dry rot fungus</name>
    <dbReference type="NCBI Taxonomy" id="578457"/>
    <lineage>
        <taxon>Eukaryota</taxon>
        <taxon>Fungi</taxon>
        <taxon>Dikarya</taxon>
        <taxon>Basidiomycota</taxon>
        <taxon>Agaricomycotina</taxon>
        <taxon>Agaricomycetes</taxon>
        <taxon>Agaricomycetidae</taxon>
        <taxon>Boletales</taxon>
        <taxon>Coniophorineae</taxon>
        <taxon>Serpulaceae</taxon>
        <taxon>Serpula</taxon>
    </lineage>
</organism>